<dbReference type="OrthoDB" id="1695362at2759"/>
<evidence type="ECO:0000256" key="7">
    <source>
        <dbReference type="SAM" id="MobiDB-lite"/>
    </source>
</evidence>
<protein>
    <submittedName>
        <fullName evidence="9">Putative nudix family hydrolase</fullName>
    </submittedName>
</protein>
<comment type="caution">
    <text evidence="9">The sequence shown here is derived from an EMBL/GenBank/DDBJ whole genome shotgun (WGS) entry which is preliminary data.</text>
</comment>
<sequence>MEKVIMEKNSKDLRFKYRNSDGSEASLPPPKLESSASIILISPKNEVLLVHRVKNASTYPSAHVFPGGSHENGQDGRVQKQDMKRYRDCKEYRRTAIRELFEETGILLARDQVTGHYLSLSNEEREKGRSALRAGAVKFQPWIHLMGGMNAWPDIVSGHQRRFYTQFYLYFLSSPGSKKDNIGIADSSELQAQLPSSASSFSVLSYDSAGRPKPDNEEVLSAEFAKPSTWLSKASQDDIMLFPPQFMLLNILKQHLENPSSRADESSLTSQEIVNHRRQNFISFINGTDISSSPPPSFPPSIDTILPWKRKYISPYSLKSVLRPSLNPRSPDPIPKQVLALDWAGPELCRRALRYGDTSYVILANFTPSGPRSLELLPRSQFMTPTEEKILVLQKGAANTNSKRKKKSPDDMRARILRKAVLRELHEMEVQAANMKKKLSRKGNKGDGNGDNNDEAWTEYRELREHLAIQKRELGLSDESLENVGKEKEEEEEEEAKGFEDDVDVDVDFDAENGDGGIGSLRKSKL</sequence>
<organism evidence="9 10">
    <name type="scientific">Phaeomoniella chlamydospora</name>
    <name type="common">Phaeoacremonium chlamydosporum</name>
    <dbReference type="NCBI Taxonomy" id="158046"/>
    <lineage>
        <taxon>Eukaryota</taxon>
        <taxon>Fungi</taxon>
        <taxon>Dikarya</taxon>
        <taxon>Ascomycota</taxon>
        <taxon>Pezizomycotina</taxon>
        <taxon>Eurotiomycetes</taxon>
        <taxon>Chaetothyriomycetidae</taxon>
        <taxon>Phaeomoniellales</taxon>
        <taxon>Phaeomoniellaceae</taxon>
        <taxon>Phaeomoniella</taxon>
    </lineage>
</organism>
<dbReference type="SUPFAM" id="SSF55811">
    <property type="entry name" value="Nudix"/>
    <property type="match status" value="1"/>
</dbReference>
<comment type="cofactor">
    <cofactor evidence="1">
        <name>Mn(2+)</name>
        <dbReference type="ChEBI" id="CHEBI:29035"/>
    </cofactor>
</comment>
<dbReference type="AlphaFoldDB" id="A0A0G2E5P9"/>
<name>A0A0G2E5P9_PHACM</name>
<dbReference type="PANTHER" id="PTHR12318">
    <property type="entry name" value="TESTOSTERONE-REGULATED PROTEIN RP2"/>
    <property type="match status" value="1"/>
</dbReference>
<dbReference type="GO" id="GO:0016818">
    <property type="term" value="F:hydrolase activity, acting on acid anhydrides, in phosphorus-containing anhydrides"/>
    <property type="evidence" value="ECO:0007669"/>
    <property type="project" value="InterPro"/>
</dbReference>
<feature type="region of interest" description="Disordered" evidence="7">
    <location>
        <begin position="435"/>
        <end position="455"/>
    </location>
</feature>
<evidence type="ECO:0000256" key="6">
    <source>
        <dbReference type="ARBA" id="ARBA00023211"/>
    </source>
</evidence>
<gene>
    <name evidence="9" type="ORF">UCRPC4_g05242</name>
</gene>
<keyword evidence="4 9" id="KW-0378">Hydrolase</keyword>
<proteinExistence type="predicted"/>
<evidence type="ECO:0000256" key="3">
    <source>
        <dbReference type="ARBA" id="ARBA00022723"/>
    </source>
</evidence>
<evidence type="ECO:0000313" key="9">
    <source>
        <dbReference type="EMBL" id="KKY18039.1"/>
    </source>
</evidence>
<keyword evidence="5" id="KW-0460">Magnesium</keyword>
<evidence type="ECO:0000256" key="2">
    <source>
        <dbReference type="ARBA" id="ARBA00001946"/>
    </source>
</evidence>
<reference evidence="9 10" key="2">
    <citation type="submission" date="2015-05" db="EMBL/GenBank/DDBJ databases">
        <authorList>
            <person name="Morales-Cruz A."/>
            <person name="Amrine K.C."/>
            <person name="Cantu D."/>
        </authorList>
    </citation>
    <scope>NUCLEOTIDE SEQUENCE [LARGE SCALE GENOMIC DNA]</scope>
    <source>
        <strain evidence="9">UCRPC4</strain>
    </source>
</reference>
<dbReference type="InterPro" id="IPR039121">
    <property type="entry name" value="NUDT19"/>
</dbReference>
<dbReference type="PROSITE" id="PS51462">
    <property type="entry name" value="NUDIX"/>
    <property type="match status" value="1"/>
</dbReference>
<evidence type="ECO:0000313" key="10">
    <source>
        <dbReference type="Proteomes" id="UP000053317"/>
    </source>
</evidence>
<keyword evidence="6" id="KW-0464">Manganese</keyword>
<dbReference type="PANTHER" id="PTHR12318:SF0">
    <property type="entry name" value="ACYL-COENZYME A DIPHOSPHATASE NUDT19"/>
    <property type="match status" value="1"/>
</dbReference>
<dbReference type="GO" id="GO:0046872">
    <property type="term" value="F:metal ion binding"/>
    <property type="evidence" value="ECO:0007669"/>
    <property type="project" value="UniProtKB-KW"/>
</dbReference>
<dbReference type="Gene3D" id="3.90.79.10">
    <property type="entry name" value="Nucleoside Triphosphate Pyrophosphohydrolase"/>
    <property type="match status" value="1"/>
</dbReference>
<feature type="domain" description="Nudix hydrolase" evidence="8">
    <location>
        <begin position="31"/>
        <end position="227"/>
    </location>
</feature>
<dbReference type="Proteomes" id="UP000053317">
    <property type="component" value="Unassembled WGS sequence"/>
</dbReference>
<dbReference type="InterPro" id="IPR015797">
    <property type="entry name" value="NUDIX_hydrolase-like_dom_sf"/>
</dbReference>
<dbReference type="GO" id="GO:0005739">
    <property type="term" value="C:mitochondrion"/>
    <property type="evidence" value="ECO:0007669"/>
    <property type="project" value="TreeGrafter"/>
</dbReference>
<comment type="cofactor">
    <cofactor evidence="2">
        <name>Mg(2+)</name>
        <dbReference type="ChEBI" id="CHEBI:18420"/>
    </cofactor>
</comment>
<reference evidence="9 10" key="1">
    <citation type="submission" date="2015-05" db="EMBL/GenBank/DDBJ databases">
        <title>Distinctive expansion of gene families associated with plant cell wall degradation and secondary metabolism in the genomes of grapevine trunk pathogens.</title>
        <authorList>
            <person name="Lawrence D.P."/>
            <person name="Travadon R."/>
            <person name="Rolshausen P.E."/>
            <person name="Baumgartner K."/>
        </authorList>
    </citation>
    <scope>NUCLEOTIDE SEQUENCE [LARGE SCALE GENOMIC DNA]</scope>
    <source>
        <strain evidence="9">UCRPC4</strain>
    </source>
</reference>
<evidence type="ECO:0000256" key="5">
    <source>
        <dbReference type="ARBA" id="ARBA00022842"/>
    </source>
</evidence>
<feature type="region of interest" description="Disordered" evidence="7">
    <location>
        <begin position="474"/>
        <end position="526"/>
    </location>
</feature>
<evidence type="ECO:0000256" key="4">
    <source>
        <dbReference type="ARBA" id="ARBA00022801"/>
    </source>
</evidence>
<feature type="compositionally biased region" description="Acidic residues" evidence="7">
    <location>
        <begin position="489"/>
        <end position="513"/>
    </location>
</feature>
<dbReference type="InterPro" id="IPR000086">
    <property type="entry name" value="NUDIX_hydrolase_dom"/>
</dbReference>
<evidence type="ECO:0000256" key="1">
    <source>
        <dbReference type="ARBA" id="ARBA00001936"/>
    </source>
</evidence>
<keyword evidence="3" id="KW-0479">Metal-binding</keyword>
<evidence type="ECO:0000259" key="8">
    <source>
        <dbReference type="PROSITE" id="PS51462"/>
    </source>
</evidence>
<keyword evidence="10" id="KW-1185">Reference proteome</keyword>
<dbReference type="EMBL" id="LCWF01000133">
    <property type="protein sequence ID" value="KKY18039.1"/>
    <property type="molecule type" value="Genomic_DNA"/>
</dbReference>
<accession>A0A0G2E5P9</accession>